<evidence type="ECO:0000313" key="3">
    <source>
        <dbReference type="Proteomes" id="UP001168821"/>
    </source>
</evidence>
<evidence type="ECO:0000313" key="2">
    <source>
        <dbReference type="EMBL" id="KAJ3665491.1"/>
    </source>
</evidence>
<reference evidence="2" key="1">
    <citation type="journal article" date="2023" name="G3 (Bethesda)">
        <title>Whole genome assemblies of Zophobas morio and Tenebrio molitor.</title>
        <authorList>
            <person name="Kaur S."/>
            <person name="Stinson S.A."/>
            <person name="diCenzo G.C."/>
        </authorList>
    </citation>
    <scope>NUCLEOTIDE SEQUENCE</scope>
    <source>
        <strain evidence="2">QUZm001</strain>
    </source>
</reference>
<feature type="compositionally biased region" description="Basic and acidic residues" evidence="1">
    <location>
        <begin position="65"/>
        <end position="81"/>
    </location>
</feature>
<keyword evidence="3" id="KW-1185">Reference proteome</keyword>
<feature type="region of interest" description="Disordered" evidence="1">
    <location>
        <begin position="59"/>
        <end position="81"/>
    </location>
</feature>
<dbReference type="Proteomes" id="UP001168821">
    <property type="component" value="Unassembled WGS sequence"/>
</dbReference>
<sequence length="81" mass="8836">MKSVGKVSVIDEYRTPGSRSFLWFPPLCRQSNRGPQHTNPPLALIGSSSTNPTLALAAAPGPLHPEFRPPPDCLMRTRPES</sequence>
<gene>
    <name evidence="2" type="ORF">Zmor_000984</name>
</gene>
<dbReference type="EMBL" id="JALNTZ010000001">
    <property type="protein sequence ID" value="KAJ3665491.1"/>
    <property type="molecule type" value="Genomic_DNA"/>
</dbReference>
<proteinExistence type="predicted"/>
<evidence type="ECO:0000256" key="1">
    <source>
        <dbReference type="SAM" id="MobiDB-lite"/>
    </source>
</evidence>
<organism evidence="2 3">
    <name type="scientific">Zophobas morio</name>
    <dbReference type="NCBI Taxonomy" id="2755281"/>
    <lineage>
        <taxon>Eukaryota</taxon>
        <taxon>Metazoa</taxon>
        <taxon>Ecdysozoa</taxon>
        <taxon>Arthropoda</taxon>
        <taxon>Hexapoda</taxon>
        <taxon>Insecta</taxon>
        <taxon>Pterygota</taxon>
        <taxon>Neoptera</taxon>
        <taxon>Endopterygota</taxon>
        <taxon>Coleoptera</taxon>
        <taxon>Polyphaga</taxon>
        <taxon>Cucujiformia</taxon>
        <taxon>Tenebrionidae</taxon>
        <taxon>Zophobas</taxon>
    </lineage>
</organism>
<comment type="caution">
    <text evidence="2">The sequence shown here is derived from an EMBL/GenBank/DDBJ whole genome shotgun (WGS) entry which is preliminary data.</text>
</comment>
<dbReference type="AlphaFoldDB" id="A0AA38J1S0"/>
<name>A0AA38J1S0_9CUCU</name>
<protein>
    <submittedName>
        <fullName evidence="2">Uncharacterized protein</fullName>
    </submittedName>
</protein>
<accession>A0AA38J1S0</accession>